<evidence type="ECO:0000313" key="3">
    <source>
        <dbReference type="Proteomes" id="UP000689195"/>
    </source>
</evidence>
<feature type="compositionally biased region" description="Low complexity" evidence="1">
    <location>
        <begin position="341"/>
        <end position="354"/>
    </location>
</feature>
<evidence type="ECO:0000313" key="2">
    <source>
        <dbReference type="EMBL" id="CAD8133184.1"/>
    </source>
</evidence>
<keyword evidence="3" id="KW-1185">Reference proteome</keyword>
<organism evidence="2 3">
    <name type="scientific">Paramecium pentaurelia</name>
    <dbReference type="NCBI Taxonomy" id="43138"/>
    <lineage>
        <taxon>Eukaryota</taxon>
        <taxon>Sar</taxon>
        <taxon>Alveolata</taxon>
        <taxon>Ciliophora</taxon>
        <taxon>Intramacronucleata</taxon>
        <taxon>Oligohymenophorea</taxon>
        <taxon>Peniculida</taxon>
        <taxon>Parameciidae</taxon>
        <taxon>Paramecium</taxon>
    </lineage>
</organism>
<evidence type="ECO:0000256" key="1">
    <source>
        <dbReference type="SAM" id="MobiDB-lite"/>
    </source>
</evidence>
<dbReference type="AlphaFoldDB" id="A0A8S1S2N5"/>
<name>A0A8S1S2N5_9CILI</name>
<feature type="region of interest" description="Disordered" evidence="1">
    <location>
        <begin position="336"/>
        <end position="355"/>
    </location>
</feature>
<dbReference type="EMBL" id="CAJJDO010000002">
    <property type="protein sequence ID" value="CAD8133184.1"/>
    <property type="molecule type" value="Genomic_DNA"/>
</dbReference>
<dbReference type="Proteomes" id="UP000689195">
    <property type="component" value="Unassembled WGS sequence"/>
</dbReference>
<gene>
    <name evidence="2" type="ORF">PPENT_87.1.T0020273</name>
</gene>
<dbReference type="OrthoDB" id="308670at2759"/>
<proteinExistence type="predicted"/>
<accession>A0A8S1S2N5</accession>
<reference evidence="2" key="1">
    <citation type="submission" date="2021-01" db="EMBL/GenBank/DDBJ databases">
        <authorList>
            <consortium name="Genoscope - CEA"/>
            <person name="William W."/>
        </authorList>
    </citation>
    <scope>NUCLEOTIDE SEQUENCE</scope>
</reference>
<protein>
    <submittedName>
        <fullName evidence="2">Uncharacterized protein</fullName>
    </submittedName>
</protein>
<sequence length="428" mass="49873">MNKKQIKQDKLLKKKVLYQEYWKTIFNQSNKAKDKIKDGDTSTNIVELLSKGESNQNKDKLEQGFDKILSEQNHILKLPKDQNPIQENRILQQKTESKTLLQNKATQLSPQPQFDEQIKSTSRNVQTQNITQKITITDTKSLESGNKQIDINKDINDNVIQNEVKQVLINVSPQEQLHSNVQSQTKFGITQQQYQQKEQQQEQQLNKCKQTNSQLKPVSKNNINQLEQTHQKGLINESHDIIKDIPNTQQQLKIQNNKINIDTDKCIKNQFERTQKSEHFMNDQIKTLKPQDKSNIAQQLTTTNDSNNKSIENDNKQQQMKISNDGLIQENIKQQSEQKDQVNQQNESNTTSNQIVTRSQLKAVHKIMRTLNQKLHQDDIKIQVIWDEVLAQQSDLVPNFEKFIQCIQFLHNLEKAHFDQQKLTAQLL</sequence>
<comment type="caution">
    <text evidence="2">The sequence shown here is derived from an EMBL/GenBank/DDBJ whole genome shotgun (WGS) entry which is preliminary data.</text>
</comment>